<keyword evidence="2" id="KW-1185">Reference proteome</keyword>
<sequence>MIKKFCIAFLVLVACNGCTRDDICAETTQTTPLLIITFKNAAITTEAKPANGLTIETTLENSVTVLDNQTTDSIAIPLNTGADVTRYRFTINTDSVPNPPNTDIVEFSYDREDIYVNRACSYKTIYNNLDATFEDEGTDNWIFQINVNATNNTVENENDTHITILH</sequence>
<name>A0A2U0I3L9_9FLAO</name>
<protein>
    <submittedName>
        <fullName evidence="1">Uncharacterized protein</fullName>
    </submittedName>
</protein>
<proteinExistence type="predicted"/>
<dbReference type="EMBL" id="QEHR01000003">
    <property type="protein sequence ID" value="PVW15689.1"/>
    <property type="molecule type" value="Genomic_DNA"/>
</dbReference>
<organism evidence="1 2">
    <name type="scientific">Marixanthomonas spongiae</name>
    <dbReference type="NCBI Taxonomy" id="2174845"/>
    <lineage>
        <taxon>Bacteria</taxon>
        <taxon>Pseudomonadati</taxon>
        <taxon>Bacteroidota</taxon>
        <taxon>Flavobacteriia</taxon>
        <taxon>Flavobacteriales</taxon>
        <taxon>Flavobacteriaceae</taxon>
        <taxon>Marixanthomonas</taxon>
    </lineage>
</organism>
<dbReference type="OrthoDB" id="663527at2"/>
<evidence type="ECO:0000313" key="1">
    <source>
        <dbReference type="EMBL" id="PVW15689.1"/>
    </source>
</evidence>
<evidence type="ECO:0000313" key="2">
    <source>
        <dbReference type="Proteomes" id="UP000245962"/>
    </source>
</evidence>
<comment type="caution">
    <text evidence="1">The sequence shown here is derived from an EMBL/GenBank/DDBJ whole genome shotgun (WGS) entry which is preliminary data.</text>
</comment>
<accession>A0A2U0I3L9</accession>
<reference evidence="1 2" key="1">
    <citation type="submission" date="2018-04" db="EMBL/GenBank/DDBJ databases">
        <title>Marixanthomonas spongiae HN-E44 sp. nov., isolated from a marine sponge.</title>
        <authorList>
            <person name="Luo L."/>
            <person name="Zhuang L."/>
        </authorList>
    </citation>
    <scope>NUCLEOTIDE SEQUENCE [LARGE SCALE GENOMIC DNA]</scope>
    <source>
        <strain evidence="1 2">HN-E44</strain>
    </source>
</reference>
<gene>
    <name evidence="1" type="ORF">DDV96_05305</name>
</gene>
<dbReference type="Proteomes" id="UP000245962">
    <property type="component" value="Unassembled WGS sequence"/>
</dbReference>
<dbReference type="RefSeq" id="WP_116693711.1">
    <property type="nucleotide sequence ID" value="NZ_QEHR01000003.1"/>
</dbReference>
<dbReference type="Pfam" id="PF20050">
    <property type="entry name" value="DUF6452"/>
    <property type="match status" value="1"/>
</dbReference>
<dbReference type="PROSITE" id="PS51257">
    <property type="entry name" value="PROKAR_LIPOPROTEIN"/>
    <property type="match status" value="1"/>
</dbReference>
<dbReference type="AlphaFoldDB" id="A0A2U0I3L9"/>
<dbReference type="InterPro" id="IPR045607">
    <property type="entry name" value="DUF6452"/>
</dbReference>